<evidence type="ECO:0008006" key="3">
    <source>
        <dbReference type="Google" id="ProtNLM"/>
    </source>
</evidence>
<name>A0A166UT95_9AGAM</name>
<dbReference type="InterPro" id="IPR027417">
    <property type="entry name" value="P-loop_NTPase"/>
</dbReference>
<organism evidence="1 2">
    <name type="scientific">Athelia psychrophila</name>
    <dbReference type="NCBI Taxonomy" id="1759441"/>
    <lineage>
        <taxon>Eukaryota</taxon>
        <taxon>Fungi</taxon>
        <taxon>Dikarya</taxon>
        <taxon>Basidiomycota</taxon>
        <taxon>Agaricomycotina</taxon>
        <taxon>Agaricomycetes</taxon>
        <taxon>Agaricomycetidae</taxon>
        <taxon>Atheliales</taxon>
        <taxon>Atheliaceae</taxon>
        <taxon>Athelia</taxon>
    </lineage>
</organism>
<dbReference type="Proteomes" id="UP000076532">
    <property type="component" value="Unassembled WGS sequence"/>
</dbReference>
<dbReference type="SUPFAM" id="SSF52540">
    <property type="entry name" value="P-loop containing nucleoside triphosphate hydrolases"/>
    <property type="match status" value="1"/>
</dbReference>
<evidence type="ECO:0000313" key="2">
    <source>
        <dbReference type="Proteomes" id="UP000076532"/>
    </source>
</evidence>
<keyword evidence="2" id="KW-1185">Reference proteome</keyword>
<dbReference type="STRING" id="436010.A0A166UT95"/>
<proteinExistence type="predicted"/>
<dbReference type="Gene3D" id="3.40.50.300">
    <property type="entry name" value="P-loop containing nucleotide triphosphate hydrolases"/>
    <property type="match status" value="1"/>
</dbReference>
<sequence length="234" mass="25735">MAQTSNGARYVIVMGPTGSGKNYFIWKASGQGEDRVQEEMATPVDPPEGRADRVPIECNHPIQGSGRPPVIFVDTAGFVDLQTSWLDSLFEPLNKDIKDNNGELAGIILLHQIAPNQIPLSTIHRQLQTLQDLCGMDVMRNVVVATTMWDSGVSDNTARKRHADVQAALVDGTIKGGCKLEEFRGTKDSAWKSIDYLLNQQPCTPILVQQETVVQQGTDQVADIGCWKRLFPCC</sequence>
<accession>A0A166UT95</accession>
<protein>
    <recommendedName>
        <fullName evidence="3">G domain-containing protein</fullName>
    </recommendedName>
</protein>
<dbReference type="OrthoDB" id="3255035at2759"/>
<gene>
    <name evidence="1" type="ORF">FIBSPDRAFT_1037123</name>
</gene>
<reference evidence="1 2" key="1">
    <citation type="journal article" date="2016" name="Mol. Biol. Evol.">
        <title>Comparative Genomics of Early-Diverging Mushroom-Forming Fungi Provides Insights into the Origins of Lignocellulose Decay Capabilities.</title>
        <authorList>
            <person name="Nagy L.G."/>
            <person name="Riley R."/>
            <person name="Tritt A."/>
            <person name="Adam C."/>
            <person name="Daum C."/>
            <person name="Floudas D."/>
            <person name="Sun H."/>
            <person name="Yadav J.S."/>
            <person name="Pangilinan J."/>
            <person name="Larsson K.H."/>
            <person name="Matsuura K."/>
            <person name="Barry K."/>
            <person name="Labutti K."/>
            <person name="Kuo R."/>
            <person name="Ohm R.A."/>
            <person name="Bhattacharya S.S."/>
            <person name="Shirouzu T."/>
            <person name="Yoshinaga Y."/>
            <person name="Martin F.M."/>
            <person name="Grigoriev I.V."/>
            <person name="Hibbett D.S."/>
        </authorList>
    </citation>
    <scope>NUCLEOTIDE SEQUENCE [LARGE SCALE GENOMIC DNA]</scope>
    <source>
        <strain evidence="1 2">CBS 109695</strain>
    </source>
</reference>
<dbReference type="EMBL" id="KV417487">
    <property type="protein sequence ID" value="KZP32008.1"/>
    <property type="molecule type" value="Genomic_DNA"/>
</dbReference>
<dbReference type="AlphaFoldDB" id="A0A166UT95"/>
<evidence type="ECO:0000313" key="1">
    <source>
        <dbReference type="EMBL" id="KZP32008.1"/>
    </source>
</evidence>